<dbReference type="Gene3D" id="3.40.1180.10">
    <property type="entry name" value="Decaprenyl diphosphate synthase-like"/>
    <property type="match status" value="1"/>
</dbReference>
<protein>
    <recommendedName>
        <fullName evidence="2">Isoprenyl transferase</fullName>
        <ecNumber evidence="2">2.5.1.-</ecNumber>
    </recommendedName>
</protein>
<dbReference type="NCBIfam" id="NF011405">
    <property type="entry name" value="PRK14830.1"/>
    <property type="match status" value="1"/>
</dbReference>
<dbReference type="GO" id="GO:0016094">
    <property type="term" value="P:polyprenol biosynthetic process"/>
    <property type="evidence" value="ECO:0007669"/>
    <property type="project" value="TreeGrafter"/>
</dbReference>
<feature type="binding site" evidence="2">
    <location>
        <position position="223"/>
    </location>
    <ligand>
        <name>Mg(2+)</name>
        <dbReference type="ChEBI" id="CHEBI:18420"/>
    </ligand>
</feature>
<dbReference type="PANTHER" id="PTHR10291">
    <property type="entry name" value="DEHYDRODOLICHYL DIPHOSPHATE SYNTHASE FAMILY MEMBER"/>
    <property type="match status" value="1"/>
</dbReference>
<gene>
    <name evidence="3" type="ORF">SAMN05216244_0576</name>
</gene>
<dbReference type="NCBIfam" id="TIGR00055">
    <property type="entry name" value="uppS"/>
    <property type="match status" value="1"/>
</dbReference>
<feature type="binding site" evidence="2">
    <location>
        <position position="87"/>
    </location>
    <ligand>
        <name>substrate</name>
    </ligand>
</feature>
<comment type="similarity">
    <text evidence="2">Belongs to the UPP synthase family.</text>
</comment>
<feature type="active site" evidence="2">
    <location>
        <position position="36"/>
    </location>
</feature>
<dbReference type="FunFam" id="3.40.1180.10:FF:000001">
    <property type="entry name" value="(2E,6E)-farnesyl-diphosphate-specific ditrans,polycis-undecaprenyl-diphosphate synthase"/>
    <property type="match status" value="1"/>
</dbReference>
<dbReference type="Proteomes" id="UP000182347">
    <property type="component" value="Unassembled WGS sequence"/>
</dbReference>
<evidence type="ECO:0000256" key="2">
    <source>
        <dbReference type="HAMAP-Rule" id="MF_01139"/>
    </source>
</evidence>
<feature type="active site" description="Proton acceptor" evidence="2">
    <location>
        <position position="84"/>
    </location>
</feature>
<dbReference type="EC" id="2.5.1.-" evidence="2"/>
<dbReference type="PROSITE" id="PS01066">
    <property type="entry name" value="UPP_SYNTHASE"/>
    <property type="match status" value="1"/>
</dbReference>
<keyword evidence="2" id="KW-0460">Magnesium</keyword>
<dbReference type="Pfam" id="PF01255">
    <property type="entry name" value="Prenyltransf"/>
    <property type="match status" value="1"/>
</dbReference>
<keyword evidence="1 2" id="KW-0808">Transferase</keyword>
<dbReference type="InterPro" id="IPR001441">
    <property type="entry name" value="UPP_synth-like"/>
</dbReference>
<dbReference type="STRING" id="482461.SAMN05216244_0576"/>
<comment type="cofactor">
    <cofactor evidence="2">
        <name>Mg(2+)</name>
        <dbReference type="ChEBI" id="CHEBI:18420"/>
    </cofactor>
    <text evidence="2">Binds 2 magnesium ions per subunit.</text>
</comment>
<feature type="binding site" evidence="2">
    <location>
        <begin position="37"/>
        <end position="40"/>
    </location>
    <ligand>
        <name>substrate</name>
    </ligand>
</feature>
<dbReference type="InterPro" id="IPR018520">
    <property type="entry name" value="UPP_synth-like_CS"/>
</dbReference>
<comment type="subunit">
    <text evidence="2">Homodimer.</text>
</comment>
<keyword evidence="2" id="KW-0479">Metal-binding</keyword>
<dbReference type="EMBL" id="FNHF01000001">
    <property type="protein sequence ID" value="SDL73209.1"/>
    <property type="molecule type" value="Genomic_DNA"/>
</dbReference>
<evidence type="ECO:0000313" key="3">
    <source>
        <dbReference type="EMBL" id="SDL73209.1"/>
    </source>
</evidence>
<feature type="binding site" evidence="2">
    <location>
        <position position="85"/>
    </location>
    <ligand>
        <name>substrate</name>
    </ligand>
</feature>
<feature type="binding site" evidence="2">
    <location>
        <position position="53"/>
    </location>
    <ligand>
        <name>substrate</name>
    </ligand>
</feature>
<feature type="binding site" evidence="2">
    <location>
        <position position="41"/>
    </location>
    <ligand>
        <name>substrate</name>
    </ligand>
</feature>
<dbReference type="InterPro" id="IPR036424">
    <property type="entry name" value="UPP_synth-like_sf"/>
</dbReference>
<name>A0A1G9MG64_9BACI</name>
<feature type="binding site" evidence="2">
    <location>
        <begin position="210"/>
        <end position="212"/>
    </location>
    <ligand>
        <name>substrate</name>
    </ligand>
</feature>
<feature type="binding site" evidence="2">
    <location>
        <position position="49"/>
    </location>
    <ligand>
        <name>substrate</name>
    </ligand>
</feature>
<comment type="function">
    <text evidence="2">Catalyzes the condensation of isopentenyl diphosphate (IPP) with allylic pyrophosphates generating different type of terpenoids.</text>
</comment>
<accession>A0A1G9MG64</accession>
<dbReference type="OrthoDB" id="4191603at2"/>
<organism evidence="3 4">
    <name type="scientific">Sediminibacillus halophilus</name>
    <dbReference type="NCBI Taxonomy" id="482461"/>
    <lineage>
        <taxon>Bacteria</taxon>
        <taxon>Bacillati</taxon>
        <taxon>Bacillota</taxon>
        <taxon>Bacilli</taxon>
        <taxon>Bacillales</taxon>
        <taxon>Bacillaceae</taxon>
        <taxon>Sediminibacillus</taxon>
    </lineage>
</organism>
<evidence type="ECO:0000256" key="1">
    <source>
        <dbReference type="ARBA" id="ARBA00022679"/>
    </source>
</evidence>
<feature type="binding site" evidence="2">
    <location>
        <position position="36"/>
    </location>
    <ligand>
        <name>Mg(2+)</name>
        <dbReference type="ChEBI" id="CHEBI:18420"/>
    </ligand>
</feature>
<dbReference type="GO" id="GO:0008834">
    <property type="term" value="F:ditrans,polycis-undecaprenyl-diphosphate synthase [(2E,6E)-farnesyl-diphosphate specific] activity"/>
    <property type="evidence" value="ECO:0007669"/>
    <property type="project" value="TreeGrafter"/>
</dbReference>
<dbReference type="PANTHER" id="PTHR10291:SF0">
    <property type="entry name" value="DEHYDRODOLICHYL DIPHOSPHATE SYNTHASE 2"/>
    <property type="match status" value="1"/>
</dbReference>
<dbReference type="RefSeq" id="WP_074597344.1">
    <property type="nucleotide sequence ID" value="NZ_FNHF01000001.1"/>
</dbReference>
<proteinExistence type="inferred from homology"/>
<dbReference type="AlphaFoldDB" id="A0A1G9MG64"/>
<reference evidence="4" key="1">
    <citation type="submission" date="2016-10" db="EMBL/GenBank/DDBJ databases">
        <authorList>
            <person name="Varghese N."/>
            <person name="Submissions S."/>
        </authorList>
    </citation>
    <scope>NUCLEOTIDE SEQUENCE [LARGE SCALE GENOMIC DNA]</scope>
    <source>
        <strain evidence="4">CGMCC 1.6199</strain>
    </source>
</reference>
<keyword evidence="4" id="KW-1185">Reference proteome</keyword>
<dbReference type="GO" id="GO:0030145">
    <property type="term" value="F:manganese ion binding"/>
    <property type="evidence" value="ECO:0007669"/>
    <property type="project" value="TreeGrafter"/>
</dbReference>
<dbReference type="GO" id="GO:0005829">
    <property type="term" value="C:cytosol"/>
    <property type="evidence" value="ECO:0007669"/>
    <property type="project" value="TreeGrafter"/>
</dbReference>
<sequence length="256" mass="29739">MPIKLPFIGKTKKYNQNEQIRLNKNTMPKHVAIIMDGNGRWAKKRGMPRVAGHKEGMSNVKKIVSAASSYQLDALTLYAFSTENWRRPKAEVDYLMKLPMEFLNTYLPELVQKNVKVQTIGRFDGLPKHTRDAVQKAKEQTKDNTGLILNIALNYGSRNEIMEAMKCYLDDIQAGKKSVEDMNEESFSEYLHTKNLPDPDLLIRTSGEQRLSNFLLWQSAYTEFWFTDVLWPDFDEQLFDKALSDYQKRKRRYGGI</sequence>
<feature type="binding site" evidence="2">
    <location>
        <begin position="81"/>
        <end position="83"/>
    </location>
    <ligand>
        <name>substrate</name>
    </ligand>
</feature>
<dbReference type="HAMAP" id="MF_01139">
    <property type="entry name" value="ISPT"/>
    <property type="match status" value="1"/>
</dbReference>
<evidence type="ECO:0000313" key="4">
    <source>
        <dbReference type="Proteomes" id="UP000182347"/>
    </source>
</evidence>
<dbReference type="GO" id="GO:0000287">
    <property type="term" value="F:magnesium ion binding"/>
    <property type="evidence" value="ECO:0007669"/>
    <property type="project" value="UniProtKB-UniRule"/>
</dbReference>
<dbReference type="CDD" id="cd00475">
    <property type="entry name" value="Cis_IPPS"/>
    <property type="match status" value="1"/>
</dbReference>
<dbReference type="SUPFAM" id="SSF64005">
    <property type="entry name" value="Undecaprenyl diphosphate synthase"/>
    <property type="match status" value="1"/>
</dbReference>
<feature type="binding site" evidence="2">
    <location>
        <position position="204"/>
    </location>
    <ligand>
        <name>substrate</name>
    </ligand>
</feature>